<dbReference type="EMBL" id="CM046395">
    <property type="protein sequence ID" value="KAI8543051.1"/>
    <property type="molecule type" value="Genomic_DNA"/>
</dbReference>
<organism evidence="1 2">
    <name type="scientific">Rhododendron molle</name>
    <name type="common">Chinese azalea</name>
    <name type="synonym">Azalea mollis</name>
    <dbReference type="NCBI Taxonomy" id="49168"/>
    <lineage>
        <taxon>Eukaryota</taxon>
        <taxon>Viridiplantae</taxon>
        <taxon>Streptophyta</taxon>
        <taxon>Embryophyta</taxon>
        <taxon>Tracheophyta</taxon>
        <taxon>Spermatophyta</taxon>
        <taxon>Magnoliopsida</taxon>
        <taxon>eudicotyledons</taxon>
        <taxon>Gunneridae</taxon>
        <taxon>Pentapetalae</taxon>
        <taxon>asterids</taxon>
        <taxon>Ericales</taxon>
        <taxon>Ericaceae</taxon>
        <taxon>Ericoideae</taxon>
        <taxon>Rhodoreae</taxon>
        <taxon>Rhododendron</taxon>
    </lineage>
</organism>
<comment type="caution">
    <text evidence="1">The sequence shown here is derived from an EMBL/GenBank/DDBJ whole genome shotgun (WGS) entry which is preliminary data.</text>
</comment>
<accession>A0ACC0MR67</accession>
<sequence>MSLSSHINSLFNLGRLKDALTLVFSNPTQMDYSLYSRILQLCILRKAGKEGRLIHSRVLTNGLHSNPFMNTKLIMFYSKMGDMVTSRTLFDKMRERTVVTWTALLSGYTQNGCSKEALLVFSAMRCKGVRPNQFTYGSALRACTSLMCLGRGEQIQGCIQKSRFAKDLFVHSALVDLYSKCGKMEDACYFFESMAERDVVSWNVMIGGYANQGFTDDAFQLFRSMLRRGVIPDCFTLGNVMKAFLRGSAMMKVIQVHGFIVQLGVETHNDLTGSLIDAYAKCGSIRIAYHIYKSMPKKDAISCTALITGYAHQGVYSRDSFDLFNEIHQMHLGLDGVILCSMLNMCANTMSLDFGRQIHALAFKCQPYDDVAMGNALIHIHAGLTNEGWECFNSMVLKYKISRRAEHYSCMVDLFARGGKLEEAYNLICKMNIAPTASLWGAILGACHIYGNMSLGEVAARHLFIMEPEKTSRRLVHILILVLLSFNNKSMGVHYSNFLIHRAWKLTQWLGLHTPAHKALAQSDIFLSKLGVVRQDVDHTAGAAQTSILFTLQEGPGVLFKALAVFALGGINLMKIQSRSQRKRPLRVVDDLNTGTAKYFYYLFYIDFEAYMADPRAQSALGQLQAVRKCAGMICNVVQICGGDFFYRQFYTDGPHFWKLLSTSPFQTKPISKQERTPLQLLRSTSISSDVSVAEVSNLKVEAALFNMIADLSRDKRSASAWE</sequence>
<evidence type="ECO:0000313" key="2">
    <source>
        <dbReference type="Proteomes" id="UP001062846"/>
    </source>
</evidence>
<keyword evidence="2" id="KW-1185">Reference proteome</keyword>
<dbReference type="Proteomes" id="UP001062846">
    <property type="component" value="Chromosome 8"/>
</dbReference>
<name>A0ACC0MR67_RHOML</name>
<reference evidence="1" key="1">
    <citation type="submission" date="2022-02" db="EMBL/GenBank/DDBJ databases">
        <title>Plant Genome Project.</title>
        <authorList>
            <person name="Zhang R.-G."/>
        </authorList>
    </citation>
    <scope>NUCLEOTIDE SEQUENCE</scope>
    <source>
        <strain evidence="1">AT1</strain>
    </source>
</reference>
<proteinExistence type="predicted"/>
<protein>
    <submittedName>
        <fullName evidence="1">Uncharacterized protein</fullName>
    </submittedName>
</protein>
<gene>
    <name evidence="1" type="ORF">RHMOL_Rhmol08G0188700</name>
</gene>
<evidence type="ECO:0000313" key="1">
    <source>
        <dbReference type="EMBL" id="KAI8543051.1"/>
    </source>
</evidence>